<organism evidence="3 5">
    <name type="scientific">Mycobacterium montefiorense</name>
    <dbReference type="NCBI Taxonomy" id="154654"/>
    <lineage>
        <taxon>Bacteria</taxon>
        <taxon>Bacillati</taxon>
        <taxon>Actinomycetota</taxon>
        <taxon>Actinomycetes</taxon>
        <taxon>Mycobacteriales</taxon>
        <taxon>Mycobacteriaceae</taxon>
        <taxon>Mycobacterium</taxon>
        <taxon>Mycobacterium simiae complex</taxon>
    </lineage>
</organism>
<proteinExistence type="predicted"/>
<gene>
    <name evidence="2" type="ORF">MmonteBS_28690</name>
    <name evidence="3" type="ORF">NJB18185_05230</name>
</gene>
<protein>
    <recommendedName>
        <fullName evidence="1">Methyltransferase FkbM domain-containing protein</fullName>
    </recommendedName>
</protein>
<dbReference type="InterPro" id="IPR006342">
    <property type="entry name" value="FkbM_mtfrase"/>
</dbReference>
<dbReference type="Proteomes" id="UP000245060">
    <property type="component" value="Unassembled WGS sequence"/>
</dbReference>
<keyword evidence="4" id="KW-1185">Reference proteome</keyword>
<feature type="domain" description="Methyltransferase FkbM" evidence="1">
    <location>
        <begin position="45"/>
        <end position="215"/>
    </location>
</feature>
<reference evidence="3" key="4">
    <citation type="submission" date="2022-04" db="EMBL/GenBank/DDBJ databases">
        <authorList>
            <person name="Komine T."/>
            <person name="Fukano H."/>
            <person name="Wada S."/>
        </authorList>
    </citation>
    <scope>NUCLEOTIDE SEQUENCE</scope>
    <source>
        <strain evidence="3">NJB18185</strain>
    </source>
</reference>
<dbReference type="EMBL" id="BQYH01000005">
    <property type="protein sequence ID" value="GKU70746.1"/>
    <property type="molecule type" value="Genomic_DNA"/>
</dbReference>
<dbReference type="Proteomes" id="UP001139505">
    <property type="component" value="Unassembled WGS sequence"/>
</dbReference>
<evidence type="ECO:0000259" key="1">
    <source>
        <dbReference type="Pfam" id="PF05050"/>
    </source>
</evidence>
<dbReference type="PANTHER" id="PTHR36973">
    <property type="entry name" value="SLL1456 PROTEIN-RELATED"/>
    <property type="match status" value="1"/>
</dbReference>
<comment type="caution">
    <text evidence="3">The sequence shown here is derived from an EMBL/GenBank/DDBJ whole genome shotgun (WGS) entry which is preliminary data.</text>
</comment>
<dbReference type="Pfam" id="PF05050">
    <property type="entry name" value="Methyltransf_21"/>
    <property type="match status" value="1"/>
</dbReference>
<dbReference type="Gene3D" id="3.40.50.150">
    <property type="entry name" value="Vaccinia Virus protein VP39"/>
    <property type="match status" value="1"/>
</dbReference>
<dbReference type="InterPro" id="IPR053188">
    <property type="entry name" value="FkbM_Methyltransferase"/>
</dbReference>
<dbReference type="PANTHER" id="PTHR36973:SF4">
    <property type="entry name" value="NODULATION PROTEIN"/>
    <property type="match status" value="1"/>
</dbReference>
<dbReference type="AlphaFoldDB" id="A0AA37PJK4"/>
<dbReference type="NCBIfam" id="TIGR01444">
    <property type="entry name" value="fkbM_fam"/>
    <property type="match status" value="1"/>
</dbReference>
<sequence>MQLLNRAGLIARAVALQVSRSYSDRDLRRHFVKHLDSHQVNVVFDIGANSGQYAAGLRKAGFNGRLISFEPLAEPFSRLQSNASKDPLWEIRRCALGDTEGTISVNVAGNAGESSSVLPMLKRHQDAYPPANYVGTEEVPIHRLDDVASEILKPTDKAFLKIDVQGFEQHVLAGGESTINNRCVGMQLELSFLPLYEGGMLINQALDLVYSMGFTLTGLLPCFVDPRDGQMLQADGIFFRQSE</sequence>
<dbReference type="SUPFAM" id="SSF53335">
    <property type="entry name" value="S-adenosyl-L-methionine-dependent methyltransferases"/>
    <property type="match status" value="1"/>
</dbReference>
<reference evidence="2" key="1">
    <citation type="journal article" date="2018" name="Genome Announc.">
        <title>Draft Genome Sequence of Mycobacterium montefiorense Isolated from Japanese Black Salamander (Hynobius nigrescens).</title>
        <authorList>
            <person name="Fukano H."/>
            <person name="Yoshida M."/>
            <person name="Shimizu A."/>
            <person name="Iwao H."/>
            <person name="Katayama Y."/>
            <person name="Omatsu T."/>
            <person name="Mizutani T."/>
            <person name="Kurata O."/>
            <person name="Wada S."/>
            <person name="Hoshino Y."/>
        </authorList>
    </citation>
    <scope>NUCLEOTIDE SEQUENCE</scope>
    <source>
        <strain evidence="2">BS</strain>
    </source>
</reference>
<dbReference type="InterPro" id="IPR029063">
    <property type="entry name" value="SAM-dependent_MTases_sf"/>
</dbReference>
<name>A0AA37PJK4_9MYCO</name>
<evidence type="ECO:0000313" key="5">
    <source>
        <dbReference type="Proteomes" id="UP001139505"/>
    </source>
</evidence>
<evidence type="ECO:0000313" key="4">
    <source>
        <dbReference type="Proteomes" id="UP000245060"/>
    </source>
</evidence>
<dbReference type="GO" id="GO:0008171">
    <property type="term" value="F:O-methyltransferase activity"/>
    <property type="evidence" value="ECO:0007669"/>
    <property type="project" value="TreeGrafter"/>
</dbReference>
<dbReference type="RefSeq" id="WP_108922801.1">
    <property type="nucleotide sequence ID" value="NZ_BFCH01000018.1"/>
</dbReference>
<reference evidence="3" key="3">
    <citation type="journal article" date="2022" name="Microbiol. Resour. Announc.">
        <title>Draft Genome Sequences of Eight Mycobacterium montefiorense Strains Isolated from Salamanders in Captivity.</title>
        <authorList>
            <person name="Komine T."/>
            <person name="Ihara H."/>
            <person name="Fukano H."/>
            <person name="Hoshino Y."/>
            <person name="Kurata O."/>
            <person name="Wada S."/>
        </authorList>
    </citation>
    <scope>NUCLEOTIDE SEQUENCE</scope>
    <source>
        <strain evidence="3">NJB18185</strain>
    </source>
</reference>
<dbReference type="EMBL" id="BFCH01000018">
    <property type="protein sequence ID" value="GBG38497.1"/>
    <property type="molecule type" value="Genomic_DNA"/>
</dbReference>
<reference evidence="4" key="2">
    <citation type="submission" date="2018-04" db="EMBL/GenBank/DDBJ databases">
        <title>Draft genome sequence of Mycobacterium montefiorense isolated from Japanese black salamander.</title>
        <authorList>
            <person name="Fukano H."/>
            <person name="Yoshida M."/>
            <person name="Shimizu A."/>
            <person name="Iwao H."/>
            <person name="Kurata O."/>
            <person name="Katayama Y."/>
            <person name="Omatsu T."/>
            <person name="Mizutani T."/>
            <person name="Wada S."/>
            <person name="Hoshino Y."/>
        </authorList>
    </citation>
    <scope>NUCLEOTIDE SEQUENCE [LARGE SCALE GENOMIC DNA]</scope>
    <source>
        <strain evidence="4">BS</strain>
    </source>
</reference>
<evidence type="ECO:0000313" key="2">
    <source>
        <dbReference type="EMBL" id="GBG38497.1"/>
    </source>
</evidence>
<accession>A0AA37PJK4</accession>
<evidence type="ECO:0000313" key="3">
    <source>
        <dbReference type="EMBL" id="GKU70746.1"/>
    </source>
</evidence>